<organism evidence="2 3">
    <name type="scientific">Streptacidiphilus jiangxiensis</name>
    <dbReference type="NCBI Taxonomy" id="235985"/>
    <lineage>
        <taxon>Bacteria</taxon>
        <taxon>Bacillati</taxon>
        <taxon>Actinomycetota</taxon>
        <taxon>Actinomycetes</taxon>
        <taxon>Kitasatosporales</taxon>
        <taxon>Streptomycetaceae</taxon>
        <taxon>Streptacidiphilus</taxon>
    </lineage>
</organism>
<keyword evidence="3" id="KW-1185">Reference proteome</keyword>
<reference evidence="3" key="1">
    <citation type="submission" date="2016-10" db="EMBL/GenBank/DDBJ databases">
        <authorList>
            <person name="Varghese N."/>
        </authorList>
    </citation>
    <scope>NUCLEOTIDE SEQUENCE [LARGE SCALE GENOMIC DNA]</scope>
    <source>
        <strain evidence="3">DSM 45096 / BCRC 16803 / CGMCC 4.1857 / CIP 109030 / JCM 12277 / KCTC 19219 / NBRC 100920 / 33214</strain>
    </source>
</reference>
<evidence type="ECO:0000256" key="1">
    <source>
        <dbReference type="SAM" id="MobiDB-lite"/>
    </source>
</evidence>
<sequence>MGINVELQRVQPGTVGVAASGRAWPRPEMREGESFRATLSLDKAWGVLRWLLHAAACPVDPVLGTPLPEAKDEGGTRDEAKDEDDGLDPDLAPPGLLTPEEVARAAAFLAALSFDTLADFTDEDAMDLDDVYPQGLDRAGVEGLRGYYTDLQAFYAAAALAGQAVLRELG</sequence>
<dbReference type="Proteomes" id="UP000183015">
    <property type="component" value="Unassembled WGS sequence"/>
</dbReference>
<dbReference type="SUPFAM" id="SSF111069">
    <property type="entry name" value="Hypothetical protein yfbM"/>
    <property type="match status" value="1"/>
</dbReference>
<evidence type="ECO:0000313" key="3">
    <source>
        <dbReference type="Proteomes" id="UP000183015"/>
    </source>
</evidence>
<dbReference type="InterPro" id="IPR015068">
    <property type="entry name" value="DUF1877"/>
</dbReference>
<dbReference type="eggNOG" id="ENOG5032BEH">
    <property type="taxonomic scope" value="Bacteria"/>
</dbReference>
<dbReference type="AlphaFoldDB" id="A0A1H7N7Q2"/>
<protein>
    <recommendedName>
        <fullName evidence="4">DUF1877 domain-containing protein</fullName>
    </recommendedName>
</protein>
<feature type="compositionally biased region" description="Basic and acidic residues" evidence="1">
    <location>
        <begin position="69"/>
        <end position="80"/>
    </location>
</feature>
<dbReference type="Pfam" id="PF08974">
    <property type="entry name" value="DUF1877"/>
    <property type="match status" value="1"/>
</dbReference>
<dbReference type="InterPro" id="IPR035944">
    <property type="entry name" value="YfbM-like_sf"/>
</dbReference>
<dbReference type="OrthoDB" id="3854260at2"/>
<evidence type="ECO:0000313" key="2">
    <source>
        <dbReference type="EMBL" id="SEL19622.1"/>
    </source>
</evidence>
<dbReference type="Gene3D" id="3.40.1760.10">
    <property type="entry name" value="YfbM-like super family"/>
    <property type="match status" value="1"/>
</dbReference>
<feature type="region of interest" description="Disordered" evidence="1">
    <location>
        <begin position="62"/>
        <end position="96"/>
    </location>
</feature>
<name>A0A1H7N7Q2_STRJI</name>
<accession>A0A1H7N7Q2</accession>
<dbReference type="EMBL" id="FOAZ01000006">
    <property type="protein sequence ID" value="SEL19622.1"/>
    <property type="molecule type" value="Genomic_DNA"/>
</dbReference>
<gene>
    <name evidence="2" type="ORF">SAMN05414137_106250</name>
</gene>
<proteinExistence type="predicted"/>
<evidence type="ECO:0008006" key="4">
    <source>
        <dbReference type="Google" id="ProtNLM"/>
    </source>
</evidence>
<dbReference type="RefSeq" id="WP_042451101.1">
    <property type="nucleotide sequence ID" value="NZ_BBPN01000021.1"/>
</dbReference>